<accession>A0A849SNU3</accession>
<name>A0A849SNU3_UNCEI</name>
<dbReference type="InterPro" id="IPR029063">
    <property type="entry name" value="SAM-dependent_MTases_sf"/>
</dbReference>
<dbReference type="EMBL" id="JABFRW010000105">
    <property type="protein sequence ID" value="NOT34284.1"/>
    <property type="molecule type" value="Genomic_DNA"/>
</dbReference>
<proteinExistence type="predicted"/>
<dbReference type="GO" id="GO:0008168">
    <property type="term" value="F:methyltransferase activity"/>
    <property type="evidence" value="ECO:0007669"/>
    <property type="project" value="UniProtKB-KW"/>
</dbReference>
<dbReference type="Pfam" id="PF13578">
    <property type="entry name" value="Methyltransf_24"/>
    <property type="match status" value="1"/>
</dbReference>
<dbReference type="Gene3D" id="3.40.50.150">
    <property type="entry name" value="Vaccinia Virus protein VP39"/>
    <property type="match status" value="1"/>
</dbReference>
<sequence>MNLPAALARVLAAALRHPGRSLRHALDLAADLEGRRRAAALGFARGFPSVELTTLTGPLDLTIDPFTFLDGTSRVTDLALLVGLARRLPNAEYLEIGSWRGESLVNVARHAASAVSVSLSEAEMRALGLESQYLGMDGMFLDRVTNVTRVRQDSTTLDFESLGRRFDLIFVDGDHHHDAVVSDTRNAFRMLRDDRSVIVWHDCGNSYEDFRWEVVSSVLAGTPPELRHQLYRVSHSLCGVFTRAPIESGFPSFPAEPRELFDVTIRSRPFARG</sequence>
<organism evidence="1 2">
    <name type="scientific">Eiseniibacteriota bacterium</name>
    <dbReference type="NCBI Taxonomy" id="2212470"/>
    <lineage>
        <taxon>Bacteria</taxon>
        <taxon>Candidatus Eiseniibacteriota</taxon>
    </lineage>
</organism>
<evidence type="ECO:0000313" key="1">
    <source>
        <dbReference type="EMBL" id="NOT34284.1"/>
    </source>
</evidence>
<keyword evidence="1" id="KW-0489">Methyltransferase</keyword>
<evidence type="ECO:0000313" key="2">
    <source>
        <dbReference type="Proteomes" id="UP000580839"/>
    </source>
</evidence>
<gene>
    <name evidence="1" type="ORF">HOP12_08965</name>
</gene>
<dbReference type="SUPFAM" id="SSF53335">
    <property type="entry name" value="S-adenosyl-L-methionine-dependent methyltransferases"/>
    <property type="match status" value="1"/>
</dbReference>
<protein>
    <submittedName>
        <fullName evidence="1">Class I SAM-dependent methyltransferase</fullName>
    </submittedName>
</protein>
<comment type="caution">
    <text evidence="1">The sequence shown here is derived from an EMBL/GenBank/DDBJ whole genome shotgun (WGS) entry which is preliminary data.</text>
</comment>
<dbReference type="AlphaFoldDB" id="A0A849SNU3"/>
<dbReference type="Proteomes" id="UP000580839">
    <property type="component" value="Unassembled WGS sequence"/>
</dbReference>
<reference evidence="1 2" key="1">
    <citation type="submission" date="2020-04" db="EMBL/GenBank/DDBJ databases">
        <title>Metagenomic profiling of ammonia- and methane-oxidizing microorganisms in a Dutch drinking water treatment plant.</title>
        <authorList>
            <person name="Poghosyan L."/>
            <person name="Leucker S."/>
        </authorList>
    </citation>
    <scope>NUCLEOTIDE SEQUENCE [LARGE SCALE GENOMIC DNA]</scope>
    <source>
        <strain evidence="1">S-RSF-IL-03</strain>
    </source>
</reference>
<dbReference type="GO" id="GO:0032259">
    <property type="term" value="P:methylation"/>
    <property type="evidence" value="ECO:0007669"/>
    <property type="project" value="UniProtKB-KW"/>
</dbReference>
<keyword evidence="1" id="KW-0808">Transferase</keyword>